<dbReference type="Proteomes" id="UP001234581">
    <property type="component" value="Unassembled WGS sequence"/>
</dbReference>
<dbReference type="AlphaFoldDB" id="A0AAD7VBE3"/>
<dbReference type="PROSITE" id="PS00138">
    <property type="entry name" value="SUBTILASE_SER"/>
    <property type="match status" value="1"/>
</dbReference>
<dbReference type="InterPro" id="IPR015500">
    <property type="entry name" value="Peptidase_S8_subtilisin-rel"/>
</dbReference>
<evidence type="ECO:0000259" key="12">
    <source>
        <dbReference type="Pfam" id="PF02225"/>
    </source>
</evidence>
<dbReference type="CDD" id="cd00538">
    <property type="entry name" value="PA"/>
    <property type="match status" value="1"/>
</dbReference>
<accession>A0AAD7VBE3</accession>
<proteinExistence type="inferred from homology"/>
<evidence type="ECO:0000256" key="7">
    <source>
        <dbReference type="PIRSR" id="PIRSR615500-1"/>
    </source>
</evidence>
<dbReference type="InterPro" id="IPR036852">
    <property type="entry name" value="Peptidase_S8/S53_dom_sf"/>
</dbReference>
<gene>
    <name evidence="13" type="ORF">O0I10_003104</name>
</gene>
<dbReference type="PANTHER" id="PTHR43399">
    <property type="entry name" value="SUBTILISIN-RELATED"/>
    <property type="match status" value="1"/>
</dbReference>
<dbReference type="PROSITE" id="PS51892">
    <property type="entry name" value="SUBTILASE"/>
    <property type="match status" value="1"/>
</dbReference>
<dbReference type="GeneID" id="83210517"/>
<comment type="caution">
    <text evidence="13">The sequence shown here is derived from an EMBL/GenBank/DDBJ whole genome shotgun (WGS) entry which is preliminary data.</text>
</comment>
<evidence type="ECO:0008006" key="15">
    <source>
        <dbReference type="Google" id="ProtNLM"/>
    </source>
</evidence>
<dbReference type="GO" id="GO:0006508">
    <property type="term" value="P:proteolysis"/>
    <property type="evidence" value="ECO:0007669"/>
    <property type="project" value="UniProtKB-KW"/>
</dbReference>
<evidence type="ECO:0000256" key="1">
    <source>
        <dbReference type="ARBA" id="ARBA00011073"/>
    </source>
</evidence>
<dbReference type="PRINTS" id="PR00723">
    <property type="entry name" value="SUBTILISIN"/>
</dbReference>
<keyword evidence="6 8" id="KW-0720">Serine protease</keyword>
<feature type="domain" description="PA" evidence="12">
    <location>
        <begin position="400"/>
        <end position="487"/>
    </location>
</feature>
<dbReference type="Pfam" id="PF00082">
    <property type="entry name" value="Peptidase_S8"/>
    <property type="match status" value="1"/>
</dbReference>
<dbReference type="InterPro" id="IPR051048">
    <property type="entry name" value="Peptidase_S8/S53_subtilisin"/>
</dbReference>
<dbReference type="Gene3D" id="3.50.30.30">
    <property type="match status" value="1"/>
</dbReference>
<feature type="active site" description="Charge relay system" evidence="7 8">
    <location>
        <position position="558"/>
    </location>
</feature>
<evidence type="ECO:0000256" key="3">
    <source>
        <dbReference type="ARBA" id="ARBA00022670"/>
    </source>
</evidence>
<dbReference type="PROSITE" id="PS00136">
    <property type="entry name" value="SUBTILASE_ASP"/>
    <property type="match status" value="1"/>
</dbReference>
<dbReference type="Gene3D" id="3.40.50.200">
    <property type="entry name" value="Peptidase S8/S53 domain"/>
    <property type="match status" value="1"/>
</dbReference>
<keyword evidence="3 8" id="KW-0645">Protease</keyword>
<dbReference type="InterPro" id="IPR022398">
    <property type="entry name" value="Peptidase_S8_His-AS"/>
</dbReference>
<dbReference type="SUPFAM" id="SSF52743">
    <property type="entry name" value="Subtilisin-like"/>
    <property type="match status" value="1"/>
</dbReference>
<feature type="chain" id="PRO_5041970373" description="Subtilisin-like protein" evidence="10">
    <location>
        <begin position="30"/>
        <end position="907"/>
    </location>
</feature>
<dbReference type="InterPro" id="IPR023827">
    <property type="entry name" value="Peptidase_S8_Asp-AS"/>
</dbReference>
<feature type="active site" description="Charge relay system" evidence="7 8">
    <location>
        <position position="199"/>
    </location>
</feature>
<dbReference type="InterPro" id="IPR000209">
    <property type="entry name" value="Peptidase_S8/S53_dom"/>
</dbReference>
<feature type="active site" description="Charge relay system" evidence="7 8">
    <location>
        <position position="251"/>
    </location>
</feature>
<evidence type="ECO:0000256" key="10">
    <source>
        <dbReference type="SAM" id="SignalP"/>
    </source>
</evidence>
<dbReference type="PANTHER" id="PTHR43399:SF4">
    <property type="entry name" value="CELL WALL-ASSOCIATED PROTEASE"/>
    <property type="match status" value="1"/>
</dbReference>
<evidence type="ECO:0000313" key="13">
    <source>
        <dbReference type="EMBL" id="KAJ8661352.1"/>
    </source>
</evidence>
<dbReference type="CDD" id="cd07489">
    <property type="entry name" value="Peptidases_S8_5"/>
    <property type="match status" value="1"/>
</dbReference>
<evidence type="ECO:0000256" key="8">
    <source>
        <dbReference type="PROSITE-ProRule" id="PRU01240"/>
    </source>
</evidence>
<dbReference type="RefSeq" id="XP_058346265.1">
    <property type="nucleotide sequence ID" value="XM_058483176.1"/>
</dbReference>
<dbReference type="SUPFAM" id="SSF52025">
    <property type="entry name" value="PA domain"/>
    <property type="match status" value="1"/>
</dbReference>
<evidence type="ECO:0000313" key="14">
    <source>
        <dbReference type="Proteomes" id="UP001234581"/>
    </source>
</evidence>
<evidence type="ECO:0000256" key="9">
    <source>
        <dbReference type="RuleBase" id="RU003355"/>
    </source>
</evidence>
<evidence type="ECO:0000256" key="6">
    <source>
        <dbReference type="ARBA" id="ARBA00022825"/>
    </source>
</evidence>
<evidence type="ECO:0000256" key="4">
    <source>
        <dbReference type="ARBA" id="ARBA00022729"/>
    </source>
</evidence>
<reference evidence="13 14" key="1">
    <citation type="submission" date="2023-03" db="EMBL/GenBank/DDBJ databases">
        <title>Genome sequence of Lichtheimia ornata CBS 291.66.</title>
        <authorList>
            <person name="Mohabir J.T."/>
            <person name="Shea T.P."/>
            <person name="Kurbessoian T."/>
            <person name="Berby B."/>
            <person name="Fontaine J."/>
            <person name="Livny J."/>
            <person name="Gnirke A."/>
            <person name="Stajich J.E."/>
            <person name="Cuomo C.A."/>
        </authorList>
    </citation>
    <scope>NUCLEOTIDE SEQUENCE [LARGE SCALE GENOMIC DNA]</scope>
    <source>
        <strain evidence="13">CBS 291.66</strain>
    </source>
</reference>
<protein>
    <recommendedName>
        <fullName evidence="15">Subtilisin-like protein</fullName>
    </recommendedName>
</protein>
<organism evidence="13 14">
    <name type="scientific">Lichtheimia ornata</name>
    <dbReference type="NCBI Taxonomy" id="688661"/>
    <lineage>
        <taxon>Eukaryota</taxon>
        <taxon>Fungi</taxon>
        <taxon>Fungi incertae sedis</taxon>
        <taxon>Mucoromycota</taxon>
        <taxon>Mucoromycotina</taxon>
        <taxon>Mucoromycetes</taxon>
        <taxon>Mucorales</taxon>
        <taxon>Lichtheimiaceae</taxon>
        <taxon>Lichtheimia</taxon>
    </lineage>
</organism>
<dbReference type="GO" id="GO:0004252">
    <property type="term" value="F:serine-type endopeptidase activity"/>
    <property type="evidence" value="ECO:0007669"/>
    <property type="project" value="UniProtKB-UniRule"/>
</dbReference>
<keyword evidence="4 10" id="KW-0732">Signal</keyword>
<dbReference type="InterPro" id="IPR034187">
    <property type="entry name" value="Peptidases_S8_5"/>
</dbReference>
<feature type="domain" description="Peptidase S8/S53" evidence="11">
    <location>
        <begin position="190"/>
        <end position="592"/>
    </location>
</feature>
<keyword evidence="2" id="KW-0964">Secreted</keyword>
<name>A0AAD7VBE3_9FUNG</name>
<evidence type="ECO:0000259" key="11">
    <source>
        <dbReference type="Pfam" id="PF00082"/>
    </source>
</evidence>
<dbReference type="Pfam" id="PF02225">
    <property type="entry name" value="PA"/>
    <property type="match status" value="1"/>
</dbReference>
<sequence length="907" mass="97896">MTVTKPTPVGQKAFLWLLMLTGMALVVVAAGSANDIDHPKWVSFANNNNRQLPGRYIIEFSDDYMGTTEQFLDEVEREHQSFRWTMAHDYHSNHQPDSIFRGISIHMEEQPGIRAANTATMSEHQVMRHVMEKHLVKRVFPVFEVPRPKLHRHNIIRAQELDISPEVSGLPFSHAMTQVNRVHSELGLDGEGVLVGIIDTGVDYNHPSLGGGFGPGYKVAKGYDLVGDNLDAKNPNSLHPGKTPLDTCAGHGTHVAGIIAAEDKKYNFTGVAPKATLGMWRIFGCHGSTSTDLVIKGMIMAYEAGCNVINLSLGGPNSWPEDPSSVVADRISSRNVTVVVAAGNEGSSGIYMISSPSTGFDTISVASIDNEYSLHPNVYADNGNHFPYALGSTTKSFPNGTLVAYSNTSNNDHDACEGTEPENEIGGAIVLVKRGTCQFDEKAGIVAKHGAIGMLLYDSQGEDTFVPSTETATIPVAAVSYKAGLSLLDDLKAQPLNLTFNLELSKVPVSTAGRVSRFSSLGPTSEMDVKPDIAGVGGYVFSTLPLSQGGYGTLSGTSMASPYIAGVSALYKQAHGLNTSSVVLRQQLQSYAKMTPVESGEHNNPIRQGSGLVQAYDAIQGRLFLDPAKFSFNDTIRRTPKTLTVTNKHDRPVSYVLKNVPGVAVMPYNVSKQGYAPLQPAQDNADITATLSFDVDTISLAPGESREIQLSVDSVNGDMISSLPYPIFGGSVQLVDASSGHVHAHVPYAGVEGNVTQLPIFGYGFPFLADASQLKQGGLSLGNSPLDKFVLDRTAPPTSANASVYVLSRFITGTAHMVAEVVDENDRVLGTAYQANYLERNIIGEKGFVNINRWNGSYVPKGFETEDRFVPVMQGTYHLRWRALKMFADPSLPDSWEQVTSPQILVS</sequence>
<dbReference type="InterPro" id="IPR003137">
    <property type="entry name" value="PA_domain"/>
</dbReference>
<keyword evidence="14" id="KW-1185">Reference proteome</keyword>
<evidence type="ECO:0000256" key="2">
    <source>
        <dbReference type="ARBA" id="ARBA00022525"/>
    </source>
</evidence>
<comment type="similarity">
    <text evidence="1 8 9">Belongs to the peptidase S8 family.</text>
</comment>
<dbReference type="PROSITE" id="PS00137">
    <property type="entry name" value="SUBTILASE_HIS"/>
    <property type="match status" value="1"/>
</dbReference>
<dbReference type="EMBL" id="JARTCD010000009">
    <property type="protein sequence ID" value="KAJ8661352.1"/>
    <property type="molecule type" value="Genomic_DNA"/>
</dbReference>
<evidence type="ECO:0000256" key="5">
    <source>
        <dbReference type="ARBA" id="ARBA00022801"/>
    </source>
</evidence>
<keyword evidence="5 8" id="KW-0378">Hydrolase</keyword>
<dbReference type="InterPro" id="IPR046450">
    <property type="entry name" value="PA_dom_sf"/>
</dbReference>
<dbReference type="InterPro" id="IPR023828">
    <property type="entry name" value="Peptidase_S8_Ser-AS"/>
</dbReference>
<feature type="signal peptide" evidence="10">
    <location>
        <begin position="1"/>
        <end position="29"/>
    </location>
</feature>